<feature type="transmembrane region" description="Helical" evidence="15">
    <location>
        <begin position="140"/>
        <end position="160"/>
    </location>
</feature>
<dbReference type="InterPro" id="IPR003752">
    <property type="entry name" value="DiS_bond_form_DsbB/BdbC"/>
</dbReference>
<dbReference type="Gene3D" id="1.20.1550.10">
    <property type="entry name" value="DsbB-like"/>
    <property type="match status" value="1"/>
</dbReference>
<dbReference type="SUPFAM" id="SSF158442">
    <property type="entry name" value="DsbB-like"/>
    <property type="match status" value="1"/>
</dbReference>
<comment type="caution">
    <text evidence="16">The sequence shown here is derived from an EMBL/GenBank/DDBJ whole genome shotgun (WGS) entry which is preliminary data.</text>
</comment>
<dbReference type="RefSeq" id="WP_187718972.1">
    <property type="nucleotide sequence ID" value="NZ_JACTAH010000002.1"/>
</dbReference>
<feature type="topological domain" description="Cytoplasmic" evidence="14">
    <location>
        <begin position="63"/>
        <end position="68"/>
    </location>
</feature>
<feature type="disulfide bond" description="Redox-active" evidence="14">
    <location>
        <begin position="37"/>
        <end position="40"/>
    </location>
</feature>
<name>A0ABR9BDW4_9RHOO</name>
<evidence type="ECO:0000256" key="6">
    <source>
        <dbReference type="ARBA" id="ARBA00022692"/>
    </source>
</evidence>
<sequence length="168" mass="18445">MLSRLSARNFFFALFLFCAGLLGFGLYLQHFEGLEPCPMCIMQRYALALVGAIALLGALHGPRNGGARVYAGLILLVSLAGGGVAARQSWIQLYPPEIPECGPGLEFMVESFGLADALPMIFRGAGDCTAIDWTFLGLSIANWSLVNFTLIALLALYLMVRRHIRRWY</sequence>
<evidence type="ECO:0000256" key="1">
    <source>
        <dbReference type="ARBA" id="ARBA00004429"/>
    </source>
</evidence>
<keyword evidence="10 14" id="KW-0472">Membrane</keyword>
<keyword evidence="5" id="KW-0997">Cell inner membrane</keyword>
<feature type="transmembrane region" description="Helical" evidence="15">
    <location>
        <begin position="67"/>
        <end position="86"/>
    </location>
</feature>
<keyword evidence="6 14" id="KW-0812">Transmembrane</keyword>
<dbReference type="InterPro" id="IPR050183">
    <property type="entry name" value="DsbB"/>
</dbReference>
<comment type="subcellular location">
    <subcellularLocation>
        <location evidence="1">Cell inner membrane</location>
        <topology evidence="1">Multi-pass membrane protein</topology>
    </subcellularLocation>
    <subcellularLocation>
        <location evidence="14">Cell membrane</location>
        <topology evidence="14">Multi-pass membrane protein</topology>
    </subcellularLocation>
</comment>
<evidence type="ECO:0000256" key="3">
    <source>
        <dbReference type="ARBA" id="ARBA00022448"/>
    </source>
</evidence>
<keyword evidence="9 14" id="KW-0560">Oxidoreductase</keyword>
<keyword evidence="4 14" id="KW-1003">Cell membrane</keyword>
<organism evidence="16 17">
    <name type="scientific">Thauera sedimentorum</name>
    <dbReference type="NCBI Taxonomy" id="2767595"/>
    <lineage>
        <taxon>Bacteria</taxon>
        <taxon>Pseudomonadati</taxon>
        <taxon>Pseudomonadota</taxon>
        <taxon>Betaproteobacteria</taxon>
        <taxon>Rhodocyclales</taxon>
        <taxon>Zoogloeaceae</taxon>
        <taxon>Thauera</taxon>
    </lineage>
</organism>
<evidence type="ECO:0000313" key="17">
    <source>
        <dbReference type="Proteomes" id="UP000603602"/>
    </source>
</evidence>
<dbReference type="InterPro" id="IPR022920">
    <property type="entry name" value="Disulphide_bond_form_DsbB"/>
</dbReference>
<evidence type="ECO:0000256" key="2">
    <source>
        <dbReference type="ARBA" id="ARBA00008823"/>
    </source>
</evidence>
<reference evidence="17" key="1">
    <citation type="submission" date="2023-07" db="EMBL/GenBank/DDBJ databases">
        <title>Thauera sp. CAU 1555 isolated from sand of Yaerae Beach.</title>
        <authorList>
            <person name="Kim W."/>
        </authorList>
    </citation>
    <scope>NUCLEOTIDE SEQUENCE [LARGE SCALE GENOMIC DNA]</scope>
    <source>
        <strain evidence="17">CAU 1555</strain>
    </source>
</reference>
<evidence type="ECO:0000313" key="16">
    <source>
        <dbReference type="EMBL" id="MBD8504203.1"/>
    </source>
</evidence>
<evidence type="ECO:0000256" key="8">
    <source>
        <dbReference type="ARBA" id="ARBA00022989"/>
    </source>
</evidence>
<dbReference type="InterPro" id="IPR023380">
    <property type="entry name" value="DsbB-like_sf"/>
</dbReference>
<evidence type="ECO:0000256" key="4">
    <source>
        <dbReference type="ARBA" id="ARBA00022475"/>
    </source>
</evidence>
<comment type="function">
    <text evidence="14">Required for disulfide bond formation in some periplasmic proteins. Acts by oxidizing the DsbA protein.</text>
</comment>
<comment type="caution">
    <text evidence="14">Lacks conserved residue(s) required for the propagation of feature annotation.</text>
</comment>
<dbReference type="PANTHER" id="PTHR36570">
    <property type="entry name" value="DISULFIDE BOND FORMATION PROTEIN B"/>
    <property type="match status" value="1"/>
</dbReference>
<dbReference type="Pfam" id="PF02600">
    <property type="entry name" value="DsbB"/>
    <property type="match status" value="1"/>
</dbReference>
<evidence type="ECO:0000256" key="12">
    <source>
        <dbReference type="ARBA" id="ARBA00023186"/>
    </source>
</evidence>
<keyword evidence="7 14" id="KW-0249">Electron transport</keyword>
<gene>
    <name evidence="14" type="primary">dsbB</name>
    <name evidence="16" type="ORF">IFO67_15005</name>
</gene>
<dbReference type="PANTHER" id="PTHR36570:SF3">
    <property type="entry name" value="DISULFIDE BOND FORMATION PROTEIN B"/>
    <property type="match status" value="1"/>
</dbReference>
<dbReference type="HAMAP" id="MF_00286">
    <property type="entry name" value="DsbB"/>
    <property type="match status" value="1"/>
</dbReference>
<evidence type="ECO:0000256" key="15">
    <source>
        <dbReference type="SAM" id="Phobius"/>
    </source>
</evidence>
<keyword evidence="12 14" id="KW-0143">Chaperone</keyword>
<keyword evidence="13 14" id="KW-0676">Redox-active center</keyword>
<feature type="topological domain" description="Periplasmic" evidence="14">
    <location>
        <begin position="28"/>
        <end position="45"/>
    </location>
</feature>
<keyword evidence="17" id="KW-1185">Reference proteome</keyword>
<protein>
    <recommendedName>
        <fullName evidence="14">Disulfide bond formation protein B</fullName>
    </recommendedName>
    <alternativeName>
        <fullName evidence="14">Disulfide oxidoreductase</fullName>
    </alternativeName>
</protein>
<dbReference type="EMBL" id="JACYTO010000002">
    <property type="protein sequence ID" value="MBD8504203.1"/>
    <property type="molecule type" value="Genomic_DNA"/>
</dbReference>
<feature type="topological domain" description="Cytoplasmic" evidence="14">
    <location>
        <begin position="1"/>
        <end position="10"/>
    </location>
</feature>
<evidence type="ECO:0000256" key="9">
    <source>
        <dbReference type="ARBA" id="ARBA00023002"/>
    </source>
</evidence>
<evidence type="ECO:0000256" key="5">
    <source>
        <dbReference type="ARBA" id="ARBA00022519"/>
    </source>
</evidence>
<feature type="topological domain" description="Cytoplasmic" evidence="14">
    <location>
        <begin position="162"/>
        <end position="168"/>
    </location>
</feature>
<keyword evidence="3 14" id="KW-0813">Transport</keyword>
<dbReference type="Proteomes" id="UP000603602">
    <property type="component" value="Unassembled WGS sequence"/>
</dbReference>
<evidence type="ECO:0000256" key="13">
    <source>
        <dbReference type="ARBA" id="ARBA00023284"/>
    </source>
</evidence>
<evidence type="ECO:0000256" key="7">
    <source>
        <dbReference type="ARBA" id="ARBA00022982"/>
    </source>
</evidence>
<evidence type="ECO:0000256" key="14">
    <source>
        <dbReference type="HAMAP-Rule" id="MF_00286"/>
    </source>
</evidence>
<proteinExistence type="inferred from homology"/>
<comment type="similarity">
    <text evidence="2 14">Belongs to the DsbB family.</text>
</comment>
<keyword evidence="8 14" id="KW-1133">Transmembrane helix</keyword>
<evidence type="ECO:0000256" key="11">
    <source>
        <dbReference type="ARBA" id="ARBA00023157"/>
    </source>
</evidence>
<feature type="transmembrane region" description="Helical" evidence="15">
    <location>
        <begin position="41"/>
        <end position="60"/>
    </location>
</feature>
<evidence type="ECO:0000256" key="10">
    <source>
        <dbReference type="ARBA" id="ARBA00023136"/>
    </source>
</evidence>
<accession>A0ABR9BDW4</accession>
<keyword evidence="11 14" id="KW-1015">Disulfide bond</keyword>